<dbReference type="GO" id="GO:0005524">
    <property type="term" value="F:ATP binding"/>
    <property type="evidence" value="ECO:0007669"/>
    <property type="project" value="UniProtKB-KW"/>
</dbReference>
<keyword evidence="2" id="KW-0808">Transferase</keyword>
<gene>
    <name evidence="7" type="ORF">B4U80_02283</name>
</gene>
<comment type="caution">
    <text evidence="7">The sequence shown here is derived from an EMBL/GenBank/DDBJ whole genome shotgun (WGS) entry which is preliminary data.</text>
</comment>
<evidence type="ECO:0000256" key="5">
    <source>
        <dbReference type="ARBA" id="ARBA00022840"/>
    </source>
</evidence>
<accession>A0A443RW71</accession>
<evidence type="ECO:0000256" key="4">
    <source>
        <dbReference type="ARBA" id="ARBA00022777"/>
    </source>
</evidence>
<sequence length="55" mass="6362">MTSELCEYLRTHFCRQILSAINYCHQQHILHLDLKPSNIVVTPDNVCKIIDFGCS</sequence>
<name>A0A443RW71_9ACAR</name>
<dbReference type="PANTHER" id="PTHR11584:SF369">
    <property type="entry name" value="MITOGEN-ACTIVATED PROTEIN KINASE KINASE KINASE 19-RELATED"/>
    <property type="match status" value="1"/>
</dbReference>
<dbReference type="InterPro" id="IPR008271">
    <property type="entry name" value="Ser/Thr_kinase_AS"/>
</dbReference>
<keyword evidence="4" id="KW-0418">Kinase</keyword>
<keyword evidence="1" id="KW-0723">Serine/threonine-protein kinase</keyword>
<keyword evidence="3" id="KW-0547">Nucleotide-binding</keyword>
<dbReference type="PROSITE" id="PS50011">
    <property type="entry name" value="PROTEIN_KINASE_DOM"/>
    <property type="match status" value="1"/>
</dbReference>
<dbReference type="InterPro" id="IPR000719">
    <property type="entry name" value="Prot_kinase_dom"/>
</dbReference>
<dbReference type="Proteomes" id="UP000288716">
    <property type="component" value="Unassembled WGS sequence"/>
</dbReference>
<dbReference type="PROSITE" id="PS00108">
    <property type="entry name" value="PROTEIN_KINASE_ST"/>
    <property type="match status" value="1"/>
</dbReference>
<dbReference type="InterPro" id="IPR011009">
    <property type="entry name" value="Kinase-like_dom_sf"/>
</dbReference>
<dbReference type="PANTHER" id="PTHR11584">
    <property type="entry name" value="SERINE/THREONINE PROTEIN KINASE"/>
    <property type="match status" value="1"/>
</dbReference>
<feature type="domain" description="Protein kinase" evidence="6">
    <location>
        <begin position="1"/>
        <end position="55"/>
    </location>
</feature>
<dbReference type="Gene3D" id="1.10.510.10">
    <property type="entry name" value="Transferase(Phosphotransferase) domain 1"/>
    <property type="match status" value="1"/>
</dbReference>
<evidence type="ECO:0000256" key="2">
    <source>
        <dbReference type="ARBA" id="ARBA00022679"/>
    </source>
</evidence>
<evidence type="ECO:0000256" key="1">
    <source>
        <dbReference type="ARBA" id="ARBA00022527"/>
    </source>
</evidence>
<dbReference type="Pfam" id="PF00069">
    <property type="entry name" value="Pkinase"/>
    <property type="match status" value="1"/>
</dbReference>
<dbReference type="VEuPathDB" id="VectorBase:LDEU012417"/>
<evidence type="ECO:0000313" key="7">
    <source>
        <dbReference type="EMBL" id="RWS19623.1"/>
    </source>
</evidence>
<evidence type="ECO:0000313" key="8">
    <source>
        <dbReference type="Proteomes" id="UP000288716"/>
    </source>
</evidence>
<feature type="non-terminal residue" evidence="7">
    <location>
        <position position="55"/>
    </location>
</feature>
<evidence type="ECO:0000256" key="3">
    <source>
        <dbReference type="ARBA" id="ARBA00022741"/>
    </source>
</evidence>
<reference evidence="7 8" key="1">
    <citation type="journal article" date="2018" name="Gigascience">
        <title>Genomes of trombidid mites reveal novel predicted allergens and laterally-transferred genes associated with secondary metabolism.</title>
        <authorList>
            <person name="Dong X."/>
            <person name="Chaisiri K."/>
            <person name="Xia D."/>
            <person name="Armstrong S.D."/>
            <person name="Fang Y."/>
            <person name="Donnelly M.J."/>
            <person name="Kadowaki T."/>
            <person name="McGarry J.W."/>
            <person name="Darby A.C."/>
            <person name="Makepeace B.L."/>
        </authorList>
    </citation>
    <scope>NUCLEOTIDE SEQUENCE [LARGE SCALE GENOMIC DNA]</scope>
    <source>
        <strain evidence="7">UoL-UT</strain>
    </source>
</reference>
<dbReference type="AlphaFoldDB" id="A0A443RW71"/>
<proteinExistence type="predicted"/>
<keyword evidence="5" id="KW-0067">ATP-binding</keyword>
<dbReference type="GO" id="GO:0004674">
    <property type="term" value="F:protein serine/threonine kinase activity"/>
    <property type="evidence" value="ECO:0007669"/>
    <property type="project" value="UniProtKB-KW"/>
</dbReference>
<dbReference type="SUPFAM" id="SSF56112">
    <property type="entry name" value="Protein kinase-like (PK-like)"/>
    <property type="match status" value="1"/>
</dbReference>
<evidence type="ECO:0000259" key="6">
    <source>
        <dbReference type="PROSITE" id="PS50011"/>
    </source>
</evidence>
<keyword evidence="8" id="KW-1185">Reference proteome</keyword>
<protein>
    <recommendedName>
        <fullName evidence="6">Protein kinase domain-containing protein</fullName>
    </recommendedName>
</protein>
<dbReference type="OrthoDB" id="5337378at2759"/>
<organism evidence="7 8">
    <name type="scientific">Leptotrombidium deliense</name>
    <dbReference type="NCBI Taxonomy" id="299467"/>
    <lineage>
        <taxon>Eukaryota</taxon>
        <taxon>Metazoa</taxon>
        <taxon>Ecdysozoa</taxon>
        <taxon>Arthropoda</taxon>
        <taxon>Chelicerata</taxon>
        <taxon>Arachnida</taxon>
        <taxon>Acari</taxon>
        <taxon>Acariformes</taxon>
        <taxon>Trombidiformes</taxon>
        <taxon>Prostigmata</taxon>
        <taxon>Anystina</taxon>
        <taxon>Parasitengona</taxon>
        <taxon>Trombiculoidea</taxon>
        <taxon>Trombiculidae</taxon>
        <taxon>Leptotrombidium</taxon>
    </lineage>
</organism>
<dbReference type="EMBL" id="NCKV01024274">
    <property type="protein sequence ID" value="RWS19623.1"/>
    <property type="molecule type" value="Genomic_DNA"/>
</dbReference>